<evidence type="ECO:0000313" key="5">
    <source>
        <dbReference type="Proteomes" id="UP000557566"/>
    </source>
</evidence>
<dbReference type="InterPro" id="IPR051164">
    <property type="entry name" value="NmrA-like_oxidored"/>
</dbReference>
<evidence type="ECO:0000313" key="4">
    <source>
        <dbReference type="EMBL" id="KAF4507690.1"/>
    </source>
</evidence>
<proteinExistence type="inferred from homology"/>
<dbReference type="PANTHER" id="PTHR42748">
    <property type="entry name" value="NITROGEN METABOLITE REPRESSION PROTEIN NMRA FAMILY MEMBER"/>
    <property type="match status" value="1"/>
</dbReference>
<organism evidence="4 5">
    <name type="scientific">Ophiocordyceps sinensis</name>
    <dbReference type="NCBI Taxonomy" id="72228"/>
    <lineage>
        <taxon>Eukaryota</taxon>
        <taxon>Fungi</taxon>
        <taxon>Dikarya</taxon>
        <taxon>Ascomycota</taxon>
        <taxon>Pezizomycotina</taxon>
        <taxon>Sordariomycetes</taxon>
        <taxon>Hypocreomycetidae</taxon>
        <taxon>Hypocreales</taxon>
        <taxon>Ophiocordycipitaceae</taxon>
        <taxon>Ophiocordyceps</taxon>
    </lineage>
</organism>
<name>A0A8H4LY20_9HYPO</name>
<dbReference type="Pfam" id="PF05368">
    <property type="entry name" value="NmrA"/>
    <property type="match status" value="1"/>
</dbReference>
<dbReference type="PANTHER" id="PTHR42748:SF7">
    <property type="entry name" value="NMRA LIKE REDOX SENSOR 1-RELATED"/>
    <property type="match status" value="1"/>
</dbReference>
<reference evidence="4 5" key="1">
    <citation type="journal article" date="2020" name="Genome Biol. Evol.">
        <title>A new high-quality draft genome assembly of the Chinese cordyceps Ophiocordyceps sinensis.</title>
        <authorList>
            <person name="Shu R."/>
            <person name="Zhang J."/>
            <person name="Meng Q."/>
            <person name="Zhang H."/>
            <person name="Zhou G."/>
            <person name="Li M."/>
            <person name="Wu P."/>
            <person name="Zhao Y."/>
            <person name="Chen C."/>
            <person name="Qin Q."/>
        </authorList>
    </citation>
    <scope>NUCLEOTIDE SEQUENCE [LARGE SCALE GENOMIC DNA]</scope>
    <source>
        <strain evidence="4 5">IOZ07</strain>
    </source>
</reference>
<protein>
    <recommendedName>
        <fullName evidence="3">NmrA-like domain-containing protein</fullName>
    </recommendedName>
</protein>
<dbReference type="AlphaFoldDB" id="A0A8H4LY20"/>
<accession>A0A8H4LY20</accession>
<dbReference type="InterPro" id="IPR008030">
    <property type="entry name" value="NmrA-like"/>
</dbReference>
<evidence type="ECO:0000259" key="3">
    <source>
        <dbReference type="Pfam" id="PF05368"/>
    </source>
</evidence>
<comment type="similarity">
    <text evidence="1">Belongs to the NmrA-type oxidoreductase family.</text>
</comment>
<dbReference type="EMBL" id="JAAVMX010000005">
    <property type="protein sequence ID" value="KAF4507690.1"/>
    <property type="molecule type" value="Genomic_DNA"/>
</dbReference>
<sequence length="306" mass="33409">MAPTVLVTGATGNQGSATVRHLLASKAKVHALVRSLASPAALELEHLGAKLCLGTFDDIDSLKAAAVGVTAVFLNVSPNLSEPESEIRHAKNVIQAAKEAGSVKTIVYSSVVMTGKHELFPNWGPDYPMGPYWTSKAEIESLVQNSGFQNWTILRPAFLMCNYVLPFANFMFPELVERHVFLTAYKPDTAMMVLDPDDVGKFAAASILEPESYNHHKIDLGVEALTPDEIARSLSKASGKDIKTAFYSAAEASSLLGKKPLIGAQLWANDVGYQVDVQALQRYPIKLTTFDEYLRREQRAVDDTLK</sequence>
<dbReference type="GO" id="GO:0005634">
    <property type="term" value="C:nucleus"/>
    <property type="evidence" value="ECO:0007669"/>
    <property type="project" value="TreeGrafter"/>
</dbReference>
<dbReference type="Proteomes" id="UP000557566">
    <property type="component" value="Unassembled WGS sequence"/>
</dbReference>
<comment type="caution">
    <text evidence="4">The sequence shown here is derived from an EMBL/GenBank/DDBJ whole genome shotgun (WGS) entry which is preliminary data.</text>
</comment>
<dbReference type="InterPro" id="IPR036291">
    <property type="entry name" value="NAD(P)-bd_dom_sf"/>
</dbReference>
<keyword evidence="2" id="KW-0521">NADP</keyword>
<feature type="domain" description="NmrA-like" evidence="3">
    <location>
        <begin position="4"/>
        <end position="294"/>
    </location>
</feature>
<evidence type="ECO:0000256" key="1">
    <source>
        <dbReference type="ARBA" id="ARBA00006328"/>
    </source>
</evidence>
<dbReference type="CDD" id="cd05251">
    <property type="entry name" value="NmrA_like_SDR_a"/>
    <property type="match status" value="1"/>
</dbReference>
<gene>
    <name evidence="4" type="ORF">G6O67_004162</name>
</gene>
<evidence type="ECO:0000256" key="2">
    <source>
        <dbReference type="ARBA" id="ARBA00022857"/>
    </source>
</evidence>
<dbReference type="OrthoDB" id="419598at2759"/>
<dbReference type="SUPFAM" id="SSF51735">
    <property type="entry name" value="NAD(P)-binding Rossmann-fold domains"/>
    <property type="match status" value="1"/>
</dbReference>
<dbReference type="Gene3D" id="3.40.50.720">
    <property type="entry name" value="NAD(P)-binding Rossmann-like Domain"/>
    <property type="match status" value="1"/>
</dbReference>
<keyword evidence="5" id="KW-1185">Reference proteome</keyword>